<dbReference type="RefSeq" id="WP_124794941.1">
    <property type="nucleotide sequence ID" value="NZ_RQYC01000008.1"/>
</dbReference>
<proteinExistence type="predicted"/>
<dbReference type="Proteomes" id="UP000269923">
    <property type="component" value="Unassembled WGS sequence"/>
</dbReference>
<reference evidence="1 2" key="1">
    <citation type="submission" date="2018-11" db="EMBL/GenBank/DDBJ databases">
        <title>Genomes From Bacteria Associated with the Canine Oral Cavity: a Test Case for Automated Genome-Based Taxonomic Assignment.</title>
        <authorList>
            <person name="Coil D.A."/>
            <person name="Jospin G."/>
            <person name="Darling A.E."/>
            <person name="Wallis C."/>
            <person name="Davis I.J."/>
            <person name="Harris S."/>
            <person name="Eisen J.A."/>
            <person name="Holcombe L.J."/>
            <person name="O'Flynn C."/>
        </authorList>
    </citation>
    <scope>NUCLEOTIDE SEQUENCE [LARGE SCALE GENOMIC DNA]</scope>
    <source>
        <strain evidence="1 2">COT-280</strain>
    </source>
</reference>
<protein>
    <submittedName>
        <fullName evidence="1">Uncharacterized protein</fullName>
    </submittedName>
</protein>
<organism evidence="1 2">
    <name type="scientific">Conchiformibius steedae</name>
    <dbReference type="NCBI Taxonomy" id="153493"/>
    <lineage>
        <taxon>Bacteria</taxon>
        <taxon>Pseudomonadati</taxon>
        <taxon>Pseudomonadota</taxon>
        <taxon>Betaproteobacteria</taxon>
        <taxon>Neisseriales</taxon>
        <taxon>Neisseriaceae</taxon>
        <taxon>Conchiformibius</taxon>
    </lineage>
</organism>
<comment type="caution">
    <text evidence="1">The sequence shown here is derived from an EMBL/GenBank/DDBJ whole genome shotgun (WGS) entry which is preliminary data.</text>
</comment>
<gene>
    <name evidence="1" type="ORF">EII21_06585</name>
</gene>
<evidence type="ECO:0000313" key="2">
    <source>
        <dbReference type="Proteomes" id="UP000269923"/>
    </source>
</evidence>
<name>A0A3P2A8Z5_9NEIS</name>
<sequence>MSEQELLQKIEALEQKLIQSSLEHQERETFLLNGLAVVVAELIRHGHSRERLQKGLTHLDDRIFFTDSSEKLLEFVDFYLTDKKFR</sequence>
<dbReference type="AlphaFoldDB" id="A0A3P2A8Z5"/>
<evidence type="ECO:0000313" key="1">
    <source>
        <dbReference type="EMBL" id="RRD90083.1"/>
    </source>
</evidence>
<accession>A0A3P2A8Z5</accession>
<dbReference type="EMBL" id="RQYC01000008">
    <property type="protein sequence ID" value="RRD90083.1"/>
    <property type="molecule type" value="Genomic_DNA"/>
</dbReference>
<keyword evidence="2" id="KW-1185">Reference proteome</keyword>